<keyword evidence="2" id="KW-1185">Reference proteome</keyword>
<accession>A0A4E0QZH6</accession>
<organism evidence="1 2">
    <name type="scientific">Fasciola hepatica</name>
    <name type="common">Liver fluke</name>
    <dbReference type="NCBI Taxonomy" id="6192"/>
    <lineage>
        <taxon>Eukaryota</taxon>
        <taxon>Metazoa</taxon>
        <taxon>Spiralia</taxon>
        <taxon>Lophotrochozoa</taxon>
        <taxon>Platyhelminthes</taxon>
        <taxon>Trematoda</taxon>
        <taxon>Digenea</taxon>
        <taxon>Plagiorchiida</taxon>
        <taxon>Echinostomata</taxon>
        <taxon>Echinostomatoidea</taxon>
        <taxon>Fasciolidae</taxon>
        <taxon>Fasciola</taxon>
    </lineage>
</organism>
<protein>
    <submittedName>
        <fullName evidence="1">Uncharacterized protein</fullName>
    </submittedName>
</protein>
<dbReference type="AlphaFoldDB" id="A0A4E0QZH6"/>
<dbReference type="Proteomes" id="UP000230066">
    <property type="component" value="Unassembled WGS sequence"/>
</dbReference>
<reference evidence="1" key="1">
    <citation type="submission" date="2019-03" db="EMBL/GenBank/DDBJ databases">
        <title>Improved annotation for the trematode Fasciola hepatica.</title>
        <authorList>
            <person name="Choi Y.-J."/>
            <person name="Martin J."/>
            <person name="Mitreva M."/>
        </authorList>
    </citation>
    <scope>NUCLEOTIDE SEQUENCE [LARGE SCALE GENOMIC DNA]</scope>
</reference>
<gene>
    <name evidence="1" type="ORF">D915_008662</name>
</gene>
<name>A0A4E0QZH6_FASHE</name>
<dbReference type="SUPFAM" id="SSF48371">
    <property type="entry name" value="ARM repeat"/>
    <property type="match status" value="1"/>
</dbReference>
<dbReference type="EMBL" id="JXXN02004399">
    <property type="protein sequence ID" value="THD20615.1"/>
    <property type="molecule type" value="Genomic_DNA"/>
</dbReference>
<evidence type="ECO:0000313" key="1">
    <source>
        <dbReference type="EMBL" id="THD20615.1"/>
    </source>
</evidence>
<proteinExistence type="predicted"/>
<dbReference type="InterPro" id="IPR016024">
    <property type="entry name" value="ARM-type_fold"/>
</dbReference>
<dbReference type="InterPro" id="IPR011989">
    <property type="entry name" value="ARM-like"/>
</dbReference>
<evidence type="ECO:0000313" key="2">
    <source>
        <dbReference type="Proteomes" id="UP000230066"/>
    </source>
</evidence>
<comment type="caution">
    <text evidence="1">The sequence shown here is derived from an EMBL/GenBank/DDBJ whole genome shotgun (WGS) entry which is preliminary data.</text>
</comment>
<dbReference type="Gene3D" id="1.25.10.10">
    <property type="entry name" value="Leucine-rich Repeat Variant"/>
    <property type="match status" value="1"/>
</dbReference>
<sequence length="1158" mass="130179">MLSEVHGLLHDLELSVEKYFSGLNCPELNAFVDEMIESQGIWRLVWTLMEKADMPKMQFFGAVLLRNTIVSYDCEQLRGEHSVFRDKIIEIISAVPRDTFLSSPIVKKLFEALAQLIFRTSGVWPEAIRESLLLITQGGESDTSRCSHLEEIFSTLVINERCSRDVVTFITILAEEFKTVDLSFHERQLTKEFISLNQSFIFGILQLLLSGQTTESVKKDTIHCCSVWMSTFASSTTCVMENTELMDLIYQAMHRSESFLSAGLSCLITIFEDGGSELCSGRETSHLLDDHVLQITLFRPVLEYLVQCHAQNITAGITWEECDQREIISKFAFLLAALAEKQLEHLVRRALTSGNELNEAIPLIFQMFLIPFTLSGAYPRDESVSDLALQIWFSILECEVDDSSSIDGINSDVGTSVLRDCHTSFLRQSLLKCRYPHNLKDFLQCWPADERAQWFKLRGELADALLTAYGHPLSKPWFIEHSDMKYLVEAFTGSCGSAWQDLESFLYVFTAISEQLIHEFHHASTVAHNLVSKLVHHLFQVTQVVLQQVTSSCAGTSKVDDLWPSRSLLATKVLQMLDAYSPVLICLRSGSDALDLAPATQLISACLIDSARPTAYGEIRSMLSMTALRTLRTFIQNLFLTEDETTEILNLLDHLASTPKSLAKDVELLASQVTGMLVSLVPEKLVTAELIRRLTGNFEHSLMFSRNRYTHDQYNNVCADRNMSRIGPREVDQFLHANSAVVEFLRGLSLALHVEVQQSQPTNEIHPRSVRKPEALQLSYDIAIQLHTHLIRLLIRADLSTWDSSCSIFLNEVSRLLQNVFQATDAPFHESAPYGLFELQLNLLNRLIQLETKNSGPLLDLIWVLIDHLASVILNKSEGSIPRRDDFLKLVAQSLRRIADFLMNTARLGLYTCESEMHGSTSTIPLSHPIPAMWLLVSAQQITEQIESFARFLYRMLVWRNNDGASDTSTGLLNIAENSCTVGSLTGLRVCLTVAFTGMCLPEWSTAEPCLKLAIAVLQRVVNASASDKASLITPAFLFETHCHLVLIVTKGALPRRLITKFADLYGVLSRFVPDKQFALLGFLLDCAQTSVTDWEWLSSTPHLQALLSEVRTAVEKASLSERHRFISTVTRGCIRHKILTDSITAFSNSCKRICVNS</sequence>